<reference evidence="1" key="2">
    <citation type="submission" date="2021-04" db="EMBL/GenBank/DDBJ databases">
        <authorList>
            <person name="Gilroy R."/>
        </authorList>
    </citation>
    <scope>NUCLEOTIDE SEQUENCE</scope>
    <source>
        <strain evidence="1">Gambia2-208</strain>
    </source>
</reference>
<gene>
    <name evidence="1" type="ORF">H9824_03405</name>
</gene>
<evidence type="ECO:0000313" key="1">
    <source>
        <dbReference type="EMBL" id="HIY87737.1"/>
    </source>
</evidence>
<evidence type="ECO:0000313" key="2">
    <source>
        <dbReference type="Proteomes" id="UP000886851"/>
    </source>
</evidence>
<sequence length="283" mass="34521">MQIDVLNNAEVYRMKTIFYNIKSKKRWFSGETYYEECKERTCDYTLRNGKVIDKEAIDFENNKMIKSERYEFVNGLVTKKQIVIPGGFLEEETLFSYDDNEHLLMEETYKNGVLSNRILYKYNNIGKITSETVFKYKDGRISKTAKEWIYEGRKATVIYYYTKKTKTEYEYNSMDRLIKEIRYSPEGEKIMQIDYIYDSDGRLSRKIYDRQYVDEFQHDRYGNLTLYKCYHNYGLTFLPWNERSEVIYLRDEYRYDTRGNWVENKHFVNNTYTSRMTREIKYL</sequence>
<dbReference type="EMBL" id="DXCV01000029">
    <property type="protein sequence ID" value="HIY87737.1"/>
    <property type="molecule type" value="Genomic_DNA"/>
</dbReference>
<proteinExistence type="predicted"/>
<dbReference type="Gene3D" id="2.180.10.10">
    <property type="entry name" value="RHS repeat-associated core"/>
    <property type="match status" value="1"/>
</dbReference>
<reference evidence="1" key="1">
    <citation type="journal article" date="2021" name="PeerJ">
        <title>Extensive microbial diversity within the chicken gut microbiome revealed by metagenomics and culture.</title>
        <authorList>
            <person name="Gilroy R."/>
            <person name="Ravi A."/>
            <person name="Getino M."/>
            <person name="Pursley I."/>
            <person name="Horton D.L."/>
            <person name="Alikhan N.F."/>
            <person name="Baker D."/>
            <person name="Gharbi K."/>
            <person name="Hall N."/>
            <person name="Watson M."/>
            <person name="Adriaenssens E.M."/>
            <person name="Foster-Nyarko E."/>
            <person name="Jarju S."/>
            <person name="Secka A."/>
            <person name="Antonio M."/>
            <person name="Oren A."/>
            <person name="Chaudhuri R.R."/>
            <person name="La Ragione R."/>
            <person name="Hildebrand F."/>
            <person name="Pallen M.J."/>
        </authorList>
    </citation>
    <scope>NUCLEOTIDE SEQUENCE</scope>
    <source>
        <strain evidence="1">Gambia2-208</strain>
    </source>
</reference>
<comment type="caution">
    <text evidence="1">The sequence shown here is derived from an EMBL/GenBank/DDBJ whole genome shotgun (WGS) entry which is preliminary data.</text>
</comment>
<dbReference type="Proteomes" id="UP000886851">
    <property type="component" value="Unassembled WGS sequence"/>
</dbReference>
<name>A0A9D1ZKC4_9BACE</name>
<protein>
    <submittedName>
        <fullName evidence="1">Uncharacterized protein</fullName>
    </submittedName>
</protein>
<dbReference type="AlphaFoldDB" id="A0A9D1ZKC4"/>
<accession>A0A9D1ZKC4</accession>
<organism evidence="1 2">
    <name type="scientific">Candidatus Bacteroides pullicola</name>
    <dbReference type="NCBI Taxonomy" id="2838475"/>
    <lineage>
        <taxon>Bacteria</taxon>
        <taxon>Pseudomonadati</taxon>
        <taxon>Bacteroidota</taxon>
        <taxon>Bacteroidia</taxon>
        <taxon>Bacteroidales</taxon>
        <taxon>Bacteroidaceae</taxon>
        <taxon>Bacteroides</taxon>
    </lineage>
</organism>